<evidence type="ECO:0000313" key="3">
    <source>
        <dbReference type="Proteomes" id="UP000006051"/>
    </source>
</evidence>
<dbReference type="CDD" id="cd00146">
    <property type="entry name" value="PKD"/>
    <property type="match status" value="2"/>
</dbReference>
<dbReference type="GeneID" id="97258647"/>
<dbReference type="Gene3D" id="2.60.40.10">
    <property type="entry name" value="Immunoglobulins"/>
    <property type="match status" value="3"/>
</dbReference>
<dbReference type="PROSITE" id="PS51257">
    <property type="entry name" value="PROKAR_LIPOPROTEIN"/>
    <property type="match status" value="1"/>
</dbReference>
<dbReference type="InterPro" id="IPR013783">
    <property type="entry name" value="Ig-like_fold"/>
</dbReference>
<proteinExistence type="predicted"/>
<evidence type="ECO:0000313" key="2">
    <source>
        <dbReference type="EMBL" id="AFL98186.1"/>
    </source>
</evidence>
<dbReference type="SUPFAM" id="SSF49299">
    <property type="entry name" value="PKD domain"/>
    <property type="match status" value="3"/>
</dbReference>
<dbReference type="InterPro" id="IPR000601">
    <property type="entry name" value="PKD_dom"/>
</dbReference>
<dbReference type="Pfam" id="PF00801">
    <property type="entry name" value="PKD"/>
    <property type="match status" value="1"/>
</dbReference>
<reference evidence="2 3" key="1">
    <citation type="submission" date="2012-06" db="EMBL/GenBank/DDBJ databases">
        <title>The complete genome of Ornithobacterium rhinotracheale DSM 15997.</title>
        <authorList>
            <consortium name="US DOE Joint Genome Institute (JGI-PGF)"/>
            <person name="Lucas S."/>
            <person name="Copeland A."/>
            <person name="Lapidus A."/>
            <person name="Goodwin L."/>
            <person name="Pitluck S."/>
            <person name="Peters L."/>
            <person name="Mikhailova N."/>
            <person name="Teshima H."/>
            <person name="Kyrpides N."/>
            <person name="Mavromatis K."/>
            <person name="Pagani I."/>
            <person name="Ivanova N."/>
            <person name="Ovchinnikova G."/>
            <person name="Zeytun A."/>
            <person name="Detter J.C."/>
            <person name="Han C."/>
            <person name="Land M."/>
            <person name="Hauser L."/>
            <person name="Markowitz V."/>
            <person name="Cheng J.-F."/>
            <person name="Hugenholtz P."/>
            <person name="Woyke T."/>
            <person name="Wu D."/>
            <person name="Lang E."/>
            <person name="Kopitz M."/>
            <person name="Brambilla E."/>
            <person name="Klenk H.-P."/>
            <person name="Eisen J.A."/>
        </authorList>
    </citation>
    <scope>NUCLEOTIDE SEQUENCE [LARGE SCALE GENOMIC DNA]</scope>
    <source>
        <strain evidence="3">ATCC 51463 / DSM 15997 / CCUG 23171 / LMG 9086</strain>
    </source>
</reference>
<keyword evidence="3" id="KW-1185">Reference proteome</keyword>
<dbReference type="InterPro" id="IPR022409">
    <property type="entry name" value="PKD/Chitinase_dom"/>
</dbReference>
<dbReference type="PROSITE" id="PS50093">
    <property type="entry name" value="PKD"/>
    <property type="match status" value="1"/>
</dbReference>
<accession>I4A2K2</accession>
<gene>
    <name evidence="2" type="ordered locus">Ornrh_2054</name>
</gene>
<feature type="domain" description="PKD" evidence="1">
    <location>
        <begin position="149"/>
        <end position="204"/>
    </location>
</feature>
<evidence type="ECO:0000259" key="1">
    <source>
        <dbReference type="PROSITE" id="PS50093"/>
    </source>
</evidence>
<name>I4A2K2_ORNRL</name>
<dbReference type="RefSeq" id="WP_014791705.1">
    <property type="nucleotide sequence ID" value="NC_018016.1"/>
</dbReference>
<dbReference type="EMBL" id="CP003283">
    <property type="protein sequence ID" value="AFL98186.1"/>
    <property type="molecule type" value="Genomic_DNA"/>
</dbReference>
<dbReference type="SMART" id="SM00089">
    <property type="entry name" value="PKD"/>
    <property type="match status" value="2"/>
</dbReference>
<dbReference type="KEGG" id="orh:Ornrh_2054"/>
<dbReference type="PATRIC" id="fig|867902.3.peg.2007"/>
<dbReference type="InterPro" id="IPR035986">
    <property type="entry name" value="PKD_dom_sf"/>
</dbReference>
<dbReference type="AlphaFoldDB" id="I4A2K2"/>
<dbReference type="HOGENOM" id="CLU_656711_0_0_10"/>
<dbReference type="Proteomes" id="UP000006051">
    <property type="component" value="Chromosome"/>
</dbReference>
<protein>
    <submittedName>
        <fullName evidence="2">PDK repeat-containing protein</fullName>
    </submittedName>
</protein>
<organism evidence="2 3">
    <name type="scientific">Ornithobacterium rhinotracheale (strain ATCC 51463 / DSM 15997 / CCUG 23171 / CIP 104009 / LMG 9086)</name>
    <dbReference type="NCBI Taxonomy" id="867902"/>
    <lineage>
        <taxon>Bacteria</taxon>
        <taxon>Pseudomonadati</taxon>
        <taxon>Bacteroidota</taxon>
        <taxon>Flavobacteriia</taxon>
        <taxon>Flavobacteriales</taxon>
        <taxon>Weeksellaceae</taxon>
        <taxon>Ornithobacterium</taxon>
    </lineage>
</organism>
<sequence>MEKIINRNNWISTLITLMTFIVISSCAREDSIPVTADFDIKVVNEDYSVPVRIEIKNKSKGADTYQWTFEGAVTSHSSQVTPKPVIYTKAGIYKIILKASNKDGNEDRKELEIKIDAAMKVDFDWMMQGSDISPMTLQMQNKSLGATNYHWEFEEGLPARSNQQNPKVVFNKAGEHSIKLTITNGRESYTMQKSIIVKPEMTADFDWSVDYIDNDYQAPVILHLKNKSTHAFSYKWIVEGASPSISEKENPDIHFANAGNYTIILQAINDKVTKEIRKQITIHPDVNLLSFSNIKLGINTAHNTIGCFFSSNLGKVIKENEVSEISTDKIDFGFFGLNTSFTYNQFLSPDEVQTTSFNKIPNAIHTKIINSQELVKIQLSPTLFESIKTGKGFSSINITETNTGKTPFDSTKKPRVVLFQTNDGRKGAILVKDYISSGRDSYILVDINVQKHAQ</sequence>
<dbReference type="eggNOG" id="COG3291">
    <property type="taxonomic scope" value="Bacteria"/>
</dbReference>
<dbReference type="GeneID" id="71570098"/>
<dbReference type="STRING" id="867902.Ornrh_2054"/>